<dbReference type="InterPro" id="IPR010966">
    <property type="entry name" value="NqrB"/>
</dbReference>
<gene>
    <name evidence="17" type="ORF">MNBD_DELTA03-753</name>
</gene>
<dbReference type="GO" id="GO:0010181">
    <property type="term" value="F:FMN binding"/>
    <property type="evidence" value="ECO:0007669"/>
    <property type="project" value="InterPro"/>
</dbReference>
<organism evidence="17">
    <name type="scientific">hydrothermal vent metagenome</name>
    <dbReference type="NCBI Taxonomy" id="652676"/>
    <lineage>
        <taxon>unclassified sequences</taxon>
        <taxon>metagenomes</taxon>
        <taxon>ecological metagenomes</taxon>
    </lineage>
</organism>
<keyword evidence="13" id="KW-0830">Ubiquinone</keyword>
<dbReference type="HAMAP" id="MF_00426">
    <property type="entry name" value="NqrB"/>
    <property type="match status" value="1"/>
</dbReference>
<keyword evidence="17" id="KW-0560">Oxidoreductase</keyword>
<keyword evidence="4" id="KW-0597">Phosphoprotein</keyword>
<evidence type="ECO:0000256" key="4">
    <source>
        <dbReference type="ARBA" id="ARBA00022553"/>
    </source>
</evidence>
<dbReference type="GO" id="GO:0006814">
    <property type="term" value="P:sodium ion transport"/>
    <property type="evidence" value="ECO:0007669"/>
    <property type="project" value="UniProtKB-KW"/>
</dbReference>
<evidence type="ECO:0000313" key="17">
    <source>
        <dbReference type="EMBL" id="VAW37550.1"/>
    </source>
</evidence>
<keyword evidence="6" id="KW-0288">FMN</keyword>
<evidence type="ECO:0000256" key="1">
    <source>
        <dbReference type="ARBA" id="ARBA00022448"/>
    </source>
</evidence>
<evidence type="ECO:0000256" key="10">
    <source>
        <dbReference type="ARBA" id="ARBA00023027"/>
    </source>
</evidence>
<keyword evidence="15" id="KW-0739">Sodium transport</keyword>
<keyword evidence="7 16" id="KW-0812">Transmembrane</keyword>
<evidence type="ECO:0000256" key="15">
    <source>
        <dbReference type="ARBA" id="ARBA00023201"/>
    </source>
</evidence>
<dbReference type="NCBIfam" id="NF003756">
    <property type="entry name" value="PRK05349.1"/>
    <property type="match status" value="1"/>
</dbReference>
<dbReference type="EMBL" id="UOEX01000214">
    <property type="protein sequence ID" value="VAW37550.1"/>
    <property type="molecule type" value="Genomic_DNA"/>
</dbReference>
<evidence type="ECO:0000256" key="12">
    <source>
        <dbReference type="ARBA" id="ARBA00023065"/>
    </source>
</evidence>
<evidence type="ECO:0000256" key="3">
    <source>
        <dbReference type="ARBA" id="ARBA00022519"/>
    </source>
</evidence>
<dbReference type="GO" id="GO:0055085">
    <property type="term" value="P:transmembrane transport"/>
    <property type="evidence" value="ECO:0007669"/>
    <property type="project" value="InterPro"/>
</dbReference>
<reference evidence="17" key="1">
    <citation type="submission" date="2018-06" db="EMBL/GenBank/DDBJ databases">
        <authorList>
            <person name="Zhirakovskaya E."/>
        </authorList>
    </citation>
    <scope>NUCLEOTIDE SEQUENCE</scope>
</reference>
<dbReference type="PANTHER" id="PTHR30578">
    <property type="entry name" value="ELECTRON TRANSPORT COMPLEX PROTEIN RNFD"/>
    <property type="match status" value="1"/>
</dbReference>
<keyword evidence="2" id="KW-1003">Cell membrane</keyword>
<evidence type="ECO:0000256" key="13">
    <source>
        <dbReference type="ARBA" id="ARBA00023075"/>
    </source>
</evidence>
<protein>
    <submittedName>
        <fullName evidence="17">Na(+)-translocating NADH-quinone reductase subunit B</fullName>
        <ecNumber evidence="17">1.6.5.8</ecNumber>
    </submittedName>
</protein>
<keyword evidence="8" id="KW-1278">Translocase</keyword>
<dbReference type="GO" id="GO:0022904">
    <property type="term" value="P:respiratory electron transport chain"/>
    <property type="evidence" value="ECO:0007669"/>
    <property type="project" value="InterPro"/>
</dbReference>
<evidence type="ECO:0000256" key="11">
    <source>
        <dbReference type="ARBA" id="ARBA00023053"/>
    </source>
</evidence>
<feature type="transmembrane region" description="Helical" evidence="16">
    <location>
        <begin position="319"/>
        <end position="337"/>
    </location>
</feature>
<dbReference type="PIRSF" id="PIRSF016055">
    <property type="entry name" value="NADH-UbQ_OxRdtase_B_su"/>
    <property type="match status" value="1"/>
</dbReference>
<feature type="transmembrane region" description="Helical" evidence="16">
    <location>
        <begin position="121"/>
        <end position="140"/>
    </location>
</feature>
<dbReference type="PANTHER" id="PTHR30578:SF1">
    <property type="entry name" value="NA(+)-TRANSLOCATING NADH-QUINONE REDUCTASE SUBUNIT B"/>
    <property type="match status" value="1"/>
</dbReference>
<keyword evidence="14 16" id="KW-0472">Membrane</keyword>
<dbReference type="GO" id="GO:0016655">
    <property type="term" value="F:oxidoreductase activity, acting on NAD(P)H, quinone or similar compound as acceptor"/>
    <property type="evidence" value="ECO:0007669"/>
    <property type="project" value="InterPro"/>
</dbReference>
<sequence>MDWLNNLLNKAAPHFQQGGHLRRWYPLFEAADSFVMGSNRRTSAAPHIRDGMDLKRIMVLVVTALLPCVFMALWNTGYQANSALYNLGISTPPGWRGALMSGIGIGCDPQSFWSNIIHGGLYFLPVYLVSLTVGGIWECVFNLIRGHEMSEAFLVTSLLFALILPPAIPLWQVAVGISFGVVFAKEVFGGVGRNFMNPALAARAFVFFAYPAQMSGDLVWTAVDGLSRATPLTTLAAAAKGTAAVQALNITWLQAFMGVIPGSMGETSTLACLLGAAFLLITGVASWRIMLAMLLGGAAMTVGFQLTGSAVNPMFTVPFHWHLVLGGFAFGLVFMATDPVSAPHTQAGQWIYGLLIGALAILIRVANPAFPEGVMLAILLGNVFAPLFDYFVIAANIKRRKLRYGS</sequence>
<keyword evidence="3" id="KW-0997">Cell inner membrane</keyword>
<accession>A0A3B0VA07</accession>
<dbReference type="AlphaFoldDB" id="A0A3B0VA07"/>
<feature type="transmembrane region" description="Helical" evidence="16">
    <location>
        <begin position="57"/>
        <end position="74"/>
    </location>
</feature>
<feature type="transmembrane region" description="Helical" evidence="16">
    <location>
        <begin position="349"/>
        <end position="367"/>
    </location>
</feature>
<keyword evidence="5" id="KW-0285">Flavoprotein</keyword>
<name>A0A3B0VA07_9ZZZZ</name>
<keyword evidence="11" id="KW-0915">Sodium</keyword>
<keyword evidence="12" id="KW-0406">Ion transport</keyword>
<dbReference type="NCBIfam" id="TIGR01937">
    <property type="entry name" value="nqrB"/>
    <property type="match status" value="1"/>
</dbReference>
<keyword evidence="1" id="KW-0813">Transport</keyword>
<feature type="transmembrane region" description="Helical" evidence="16">
    <location>
        <begin position="272"/>
        <end position="299"/>
    </location>
</feature>
<feature type="transmembrane region" description="Helical" evidence="16">
    <location>
        <begin position="152"/>
        <end position="168"/>
    </location>
</feature>
<proteinExistence type="inferred from homology"/>
<dbReference type="EC" id="1.6.5.8" evidence="17"/>
<evidence type="ECO:0000256" key="7">
    <source>
        <dbReference type="ARBA" id="ARBA00022692"/>
    </source>
</evidence>
<evidence type="ECO:0000256" key="6">
    <source>
        <dbReference type="ARBA" id="ARBA00022643"/>
    </source>
</evidence>
<dbReference type="GO" id="GO:0005886">
    <property type="term" value="C:plasma membrane"/>
    <property type="evidence" value="ECO:0007669"/>
    <property type="project" value="TreeGrafter"/>
</dbReference>
<evidence type="ECO:0000256" key="16">
    <source>
        <dbReference type="SAM" id="Phobius"/>
    </source>
</evidence>
<evidence type="ECO:0000256" key="9">
    <source>
        <dbReference type="ARBA" id="ARBA00022989"/>
    </source>
</evidence>
<keyword evidence="9 16" id="KW-1133">Transmembrane helix</keyword>
<evidence type="ECO:0000256" key="5">
    <source>
        <dbReference type="ARBA" id="ARBA00022630"/>
    </source>
</evidence>
<evidence type="ECO:0000256" key="8">
    <source>
        <dbReference type="ARBA" id="ARBA00022967"/>
    </source>
</evidence>
<keyword evidence="10" id="KW-0520">NAD</keyword>
<dbReference type="InterPro" id="IPR004338">
    <property type="entry name" value="NqrB/RnfD"/>
</dbReference>
<evidence type="ECO:0000256" key="14">
    <source>
        <dbReference type="ARBA" id="ARBA00023136"/>
    </source>
</evidence>
<feature type="transmembrane region" description="Helical" evidence="16">
    <location>
        <begin position="373"/>
        <end position="393"/>
    </location>
</feature>
<evidence type="ECO:0000256" key="2">
    <source>
        <dbReference type="ARBA" id="ARBA00022475"/>
    </source>
</evidence>
<dbReference type="Pfam" id="PF03116">
    <property type="entry name" value="NQR2_RnfD_RnfE"/>
    <property type="match status" value="1"/>
</dbReference>